<dbReference type="EMBL" id="JAPDOD010000002">
    <property type="protein sequence ID" value="MDA0159281.1"/>
    <property type="molecule type" value="Genomic_DNA"/>
</dbReference>
<evidence type="ECO:0000313" key="8">
    <source>
        <dbReference type="Proteomes" id="UP001149140"/>
    </source>
</evidence>
<comment type="subcellular location">
    <subcellularLocation>
        <location evidence="1">Membrane</location>
        <topology evidence="1">Multi-pass membrane protein</topology>
    </subcellularLocation>
</comment>
<keyword evidence="3 6" id="KW-1133">Transmembrane helix</keyword>
<feature type="transmembrane region" description="Helical" evidence="6">
    <location>
        <begin position="374"/>
        <end position="398"/>
    </location>
</feature>
<dbReference type="GO" id="GO:0015108">
    <property type="term" value="F:chloride transmembrane transporter activity"/>
    <property type="evidence" value="ECO:0007669"/>
    <property type="project" value="InterPro"/>
</dbReference>
<feature type="transmembrane region" description="Helical" evidence="6">
    <location>
        <begin position="274"/>
        <end position="291"/>
    </location>
</feature>
<feature type="transmembrane region" description="Helical" evidence="6">
    <location>
        <begin position="64"/>
        <end position="83"/>
    </location>
</feature>
<keyword evidence="2 6" id="KW-0812">Transmembrane</keyword>
<evidence type="ECO:0000256" key="2">
    <source>
        <dbReference type="ARBA" id="ARBA00022692"/>
    </source>
</evidence>
<dbReference type="SUPFAM" id="SSF81340">
    <property type="entry name" value="Clc chloride channel"/>
    <property type="match status" value="1"/>
</dbReference>
<dbReference type="GO" id="GO:0016020">
    <property type="term" value="C:membrane"/>
    <property type="evidence" value="ECO:0007669"/>
    <property type="project" value="UniProtKB-SubCell"/>
</dbReference>
<feature type="transmembrane region" description="Helical" evidence="6">
    <location>
        <begin position="410"/>
        <end position="427"/>
    </location>
</feature>
<organism evidence="7 8">
    <name type="scientific">Solirubrobacter ginsenosidimutans</name>
    <dbReference type="NCBI Taxonomy" id="490573"/>
    <lineage>
        <taxon>Bacteria</taxon>
        <taxon>Bacillati</taxon>
        <taxon>Actinomycetota</taxon>
        <taxon>Thermoleophilia</taxon>
        <taxon>Solirubrobacterales</taxon>
        <taxon>Solirubrobacteraceae</taxon>
        <taxon>Solirubrobacter</taxon>
    </lineage>
</organism>
<dbReference type="InterPro" id="IPR014743">
    <property type="entry name" value="Cl-channel_core"/>
</dbReference>
<evidence type="ECO:0000256" key="4">
    <source>
        <dbReference type="ARBA" id="ARBA00023136"/>
    </source>
</evidence>
<evidence type="ECO:0000256" key="5">
    <source>
        <dbReference type="SAM" id="MobiDB-lite"/>
    </source>
</evidence>
<evidence type="ECO:0000313" key="7">
    <source>
        <dbReference type="EMBL" id="MDA0159281.1"/>
    </source>
</evidence>
<proteinExistence type="predicted"/>
<dbReference type="RefSeq" id="WP_270037957.1">
    <property type="nucleotide sequence ID" value="NZ_JAPDOD010000002.1"/>
</dbReference>
<feature type="transmembrane region" description="Helical" evidence="6">
    <location>
        <begin position="17"/>
        <end position="39"/>
    </location>
</feature>
<feature type="transmembrane region" description="Helical" evidence="6">
    <location>
        <begin position="153"/>
        <end position="181"/>
    </location>
</feature>
<dbReference type="Gene3D" id="1.10.3080.10">
    <property type="entry name" value="Clc chloride channel"/>
    <property type="match status" value="1"/>
</dbReference>
<evidence type="ECO:0000256" key="1">
    <source>
        <dbReference type="ARBA" id="ARBA00004141"/>
    </source>
</evidence>
<evidence type="ECO:0000256" key="3">
    <source>
        <dbReference type="ARBA" id="ARBA00022989"/>
    </source>
</evidence>
<keyword evidence="8" id="KW-1185">Reference proteome</keyword>
<name>A0A9X3MP95_9ACTN</name>
<comment type="caution">
    <text evidence="7">The sequence shown here is derived from an EMBL/GenBank/DDBJ whole genome shotgun (WGS) entry which is preliminary data.</text>
</comment>
<feature type="transmembrane region" description="Helical" evidence="6">
    <location>
        <begin position="311"/>
        <end position="337"/>
    </location>
</feature>
<reference evidence="7" key="1">
    <citation type="submission" date="2022-10" db="EMBL/GenBank/DDBJ databases">
        <title>The WGS of Solirubrobacter ginsenosidimutans DSM 21036.</title>
        <authorList>
            <person name="Jiang Z."/>
        </authorList>
    </citation>
    <scope>NUCLEOTIDE SEQUENCE</scope>
    <source>
        <strain evidence="7">DSM 21036</strain>
    </source>
</reference>
<feature type="transmembrane region" description="Helical" evidence="6">
    <location>
        <begin position="349"/>
        <end position="368"/>
    </location>
</feature>
<dbReference type="AlphaFoldDB" id="A0A9X3MP95"/>
<sequence>MSTPEPDLAQTLASRRFVVLLGLAAVVGVVAALAAWGFLELTHQVQVGVYEKLPDALGYDEPPVWWPLPVAGLAGLIVAYAIVRLPGGGGHLPANGLSTGATMPADLPGVVLAGLATIGLGLVLGPEGPLIAVGGALGLLGVRLLRRDAPPELATLVGACGTFSALALIFESPIIAAVILIEATGLGGAKLRMLLVPGLLAAGIGSLVSIGMGAFTGLSDSAYALGTLPLPQFDQPDVLDFVWTVPLAVAISLGTLAIFALARRTVPVVTPRPFLALPAAGLVVAGLAIAFEQATDKHESEVLFSGQEQLPGLLSGAATWSLGALALLIACKGLAWAISLASFRGGPTFPAMFLGAAAGVMASHLPGFELTPAVAVGIGAAVAAVLRLPLSAVVLALLLTATSGAGSAPLVIVGVVAAYLTTLAVSARTPRDPSDEVTAPSEQAGTVAS</sequence>
<accession>A0A9X3MP95</accession>
<dbReference type="InterPro" id="IPR001807">
    <property type="entry name" value="ClC"/>
</dbReference>
<gene>
    <name evidence="7" type="ORF">OM076_03300</name>
</gene>
<dbReference type="Pfam" id="PF00654">
    <property type="entry name" value="Voltage_CLC"/>
    <property type="match status" value="1"/>
</dbReference>
<evidence type="ECO:0000256" key="6">
    <source>
        <dbReference type="SAM" id="Phobius"/>
    </source>
</evidence>
<feature type="compositionally biased region" description="Polar residues" evidence="5">
    <location>
        <begin position="440"/>
        <end position="449"/>
    </location>
</feature>
<keyword evidence="4 6" id="KW-0472">Membrane</keyword>
<dbReference type="Proteomes" id="UP001149140">
    <property type="component" value="Unassembled WGS sequence"/>
</dbReference>
<feature type="transmembrane region" description="Helical" evidence="6">
    <location>
        <begin position="193"/>
        <end position="218"/>
    </location>
</feature>
<feature type="transmembrane region" description="Helical" evidence="6">
    <location>
        <begin position="104"/>
        <end position="124"/>
    </location>
</feature>
<dbReference type="PRINTS" id="PR00762">
    <property type="entry name" value="CLCHANNEL"/>
</dbReference>
<feature type="transmembrane region" description="Helical" evidence="6">
    <location>
        <begin position="238"/>
        <end position="262"/>
    </location>
</feature>
<protein>
    <submittedName>
        <fullName evidence="7">Chloride channel protein</fullName>
    </submittedName>
</protein>
<feature type="region of interest" description="Disordered" evidence="5">
    <location>
        <begin position="430"/>
        <end position="449"/>
    </location>
</feature>